<evidence type="ECO:0000313" key="1">
    <source>
        <dbReference type="EMBL" id="GAA0969556.1"/>
    </source>
</evidence>
<organism evidence="1 2">
    <name type="scientific">Actinocorallia libanotica</name>
    <dbReference type="NCBI Taxonomy" id="46162"/>
    <lineage>
        <taxon>Bacteria</taxon>
        <taxon>Bacillati</taxon>
        <taxon>Actinomycetota</taxon>
        <taxon>Actinomycetes</taxon>
        <taxon>Streptosporangiales</taxon>
        <taxon>Thermomonosporaceae</taxon>
        <taxon>Actinocorallia</taxon>
    </lineage>
</organism>
<sequence length="95" mass="10960">MRRLLGRHDFTENIRFGQITTVDEMTKEAIEFDLLKDEFVFLEDMMRSTPGSNVLDAEDVYSKIENIYITHREELQKSASISVDPRVPEGENHGG</sequence>
<comment type="caution">
    <text evidence="1">The sequence shown here is derived from an EMBL/GenBank/DDBJ whole genome shotgun (WGS) entry which is preliminary data.</text>
</comment>
<keyword evidence="2" id="KW-1185">Reference proteome</keyword>
<name>A0ABP4CL12_9ACTN</name>
<accession>A0ABP4CL12</accession>
<proteinExistence type="predicted"/>
<evidence type="ECO:0000313" key="2">
    <source>
        <dbReference type="Proteomes" id="UP001500665"/>
    </source>
</evidence>
<reference evidence="2" key="1">
    <citation type="journal article" date="2019" name="Int. J. Syst. Evol. Microbiol.">
        <title>The Global Catalogue of Microorganisms (GCM) 10K type strain sequencing project: providing services to taxonomists for standard genome sequencing and annotation.</title>
        <authorList>
            <consortium name="The Broad Institute Genomics Platform"/>
            <consortium name="The Broad Institute Genome Sequencing Center for Infectious Disease"/>
            <person name="Wu L."/>
            <person name="Ma J."/>
        </authorList>
    </citation>
    <scope>NUCLEOTIDE SEQUENCE [LARGE SCALE GENOMIC DNA]</scope>
    <source>
        <strain evidence="2">JCM 10696</strain>
    </source>
</reference>
<gene>
    <name evidence="1" type="ORF">GCM10009550_76370</name>
</gene>
<dbReference type="EMBL" id="BAAAHH010000066">
    <property type="protein sequence ID" value="GAA0969556.1"/>
    <property type="molecule type" value="Genomic_DNA"/>
</dbReference>
<protein>
    <submittedName>
        <fullName evidence="1">Uncharacterized protein</fullName>
    </submittedName>
</protein>
<dbReference type="Proteomes" id="UP001500665">
    <property type="component" value="Unassembled WGS sequence"/>
</dbReference>